<comment type="similarity">
    <text evidence="1">Belongs to the sigma-70 factor family. ECF subfamily.</text>
</comment>
<evidence type="ECO:0000256" key="3">
    <source>
        <dbReference type="ARBA" id="ARBA00023082"/>
    </source>
</evidence>
<dbReference type="GO" id="GO:0016987">
    <property type="term" value="F:sigma factor activity"/>
    <property type="evidence" value="ECO:0007669"/>
    <property type="project" value="UniProtKB-KW"/>
</dbReference>
<evidence type="ECO:0000259" key="6">
    <source>
        <dbReference type="Pfam" id="PF08281"/>
    </source>
</evidence>
<dbReference type="SUPFAM" id="SSF88946">
    <property type="entry name" value="Sigma2 domain of RNA polymerase sigma factors"/>
    <property type="match status" value="1"/>
</dbReference>
<gene>
    <name evidence="7" type="ORF">EPK99_08035</name>
</gene>
<evidence type="ECO:0000256" key="2">
    <source>
        <dbReference type="ARBA" id="ARBA00023015"/>
    </source>
</evidence>
<keyword evidence="4" id="KW-0804">Transcription</keyword>
<organism evidence="7 8">
    <name type="scientific">Neorhizobium lilium</name>
    <dbReference type="NCBI Taxonomy" id="2503024"/>
    <lineage>
        <taxon>Bacteria</taxon>
        <taxon>Pseudomonadati</taxon>
        <taxon>Pseudomonadota</taxon>
        <taxon>Alphaproteobacteria</taxon>
        <taxon>Hyphomicrobiales</taxon>
        <taxon>Rhizobiaceae</taxon>
        <taxon>Rhizobium/Agrobacterium group</taxon>
        <taxon>Neorhizobium</taxon>
    </lineage>
</organism>
<feature type="domain" description="RNA polymerase sigma factor 70 region 4 type 2" evidence="6">
    <location>
        <begin position="113"/>
        <end position="164"/>
    </location>
</feature>
<keyword evidence="3" id="KW-0731">Sigma factor</keyword>
<name>A0A3S3VK81_9HYPH</name>
<dbReference type="PANTHER" id="PTHR43133:SF25">
    <property type="entry name" value="RNA POLYMERASE SIGMA FACTOR RFAY-RELATED"/>
    <property type="match status" value="1"/>
</dbReference>
<feature type="domain" description="RNA polymerase sigma-70 region 2" evidence="5">
    <location>
        <begin position="22"/>
        <end position="87"/>
    </location>
</feature>
<dbReference type="InterPro" id="IPR039425">
    <property type="entry name" value="RNA_pol_sigma-70-like"/>
</dbReference>
<sequence length="174" mass="19730">MCMTSFRPERMSHFNAVEKGVEAQIPALRRFARRLVGSSEDVDDLVQETLTRALNAAPQFQPGTALKSWLFTIMRNTFCTSYRVRQREHVGMEDGMIAKLSVAPPQDWAVRRNEMQSALERLPPRVREPLVLIAMGTSYDETARICNCEVGTVKSRVNRARKALSEELGDISMQ</sequence>
<dbReference type="InterPro" id="IPR013325">
    <property type="entry name" value="RNA_pol_sigma_r2"/>
</dbReference>
<dbReference type="InterPro" id="IPR013324">
    <property type="entry name" value="RNA_pol_sigma_r3/r4-like"/>
</dbReference>
<dbReference type="SUPFAM" id="SSF88659">
    <property type="entry name" value="Sigma3 and sigma4 domains of RNA polymerase sigma factors"/>
    <property type="match status" value="1"/>
</dbReference>
<dbReference type="Proteomes" id="UP000287687">
    <property type="component" value="Unassembled WGS sequence"/>
</dbReference>
<dbReference type="AlphaFoldDB" id="A0A3S3VK81"/>
<dbReference type="GO" id="GO:0006352">
    <property type="term" value="P:DNA-templated transcription initiation"/>
    <property type="evidence" value="ECO:0007669"/>
    <property type="project" value="InterPro"/>
</dbReference>
<evidence type="ECO:0000313" key="7">
    <source>
        <dbReference type="EMBL" id="RWX78549.1"/>
    </source>
</evidence>
<evidence type="ECO:0000259" key="5">
    <source>
        <dbReference type="Pfam" id="PF04542"/>
    </source>
</evidence>
<accession>A0A3S3VK81</accession>
<evidence type="ECO:0000256" key="1">
    <source>
        <dbReference type="ARBA" id="ARBA00010641"/>
    </source>
</evidence>
<dbReference type="OrthoDB" id="9803470at2"/>
<dbReference type="EMBL" id="SBIP01000002">
    <property type="protein sequence ID" value="RWX78549.1"/>
    <property type="molecule type" value="Genomic_DNA"/>
</dbReference>
<dbReference type="InterPro" id="IPR014284">
    <property type="entry name" value="RNA_pol_sigma-70_dom"/>
</dbReference>
<keyword evidence="2" id="KW-0805">Transcription regulation</keyword>
<dbReference type="Pfam" id="PF08281">
    <property type="entry name" value="Sigma70_r4_2"/>
    <property type="match status" value="1"/>
</dbReference>
<dbReference type="PANTHER" id="PTHR43133">
    <property type="entry name" value="RNA POLYMERASE ECF-TYPE SIGMA FACTO"/>
    <property type="match status" value="1"/>
</dbReference>
<reference evidence="7 8" key="1">
    <citation type="submission" date="2019-01" db="EMBL/GenBank/DDBJ databases">
        <title>The draft genome of Rhizobium sp. 24NR.</title>
        <authorList>
            <person name="Liu L."/>
            <person name="Liang L."/>
            <person name="Shi S."/>
            <person name="Xu L."/>
            <person name="Wang X."/>
            <person name="Li L."/>
            <person name="Zhang X."/>
        </authorList>
    </citation>
    <scope>NUCLEOTIDE SEQUENCE [LARGE SCALE GENOMIC DNA]</scope>
    <source>
        <strain evidence="7 8">24NR</strain>
    </source>
</reference>
<dbReference type="InterPro" id="IPR013249">
    <property type="entry name" value="RNA_pol_sigma70_r4_t2"/>
</dbReference>
<comment type="caution">
    <text evidence="7">The sequence shown here is derived from an EMBL/GenBank/DDBJ whole genome shotgun (WGS) entry which is preliminary data.</text>
</comment>
<dbReference type="GO" id="GO:0003677">
    <property type="term" value="F:DNA binding"/>
    <property type="evidence" value="ECO:0007669"/>
    <property type="project" value="InterPro"/>
</dbReference>
<proteinExistence type="inferred from homology"/>
<dbReference type="InterPro" id="IPR036388">
    <property type="entry name" value="WH-like_DNA-bd_sf"/>
</dbReference>
<dbReference type="CDD" id="cd06171">
    <property type="entry name" value="Sigma70_r4"/>
    <property type="match status" value="1"/>
</dbReference>
<dbReference type="InterPro" id="IPR007627">
    <property type="entry name" value="RNA_pol_sigma70_r2"/>
</dbReference>
<keyword evidence="8" id="KW-1185">Reference proteome</keyword>
<protein>
    <submittedName>
        <fullName evidence="7">Sigma-70 family RNA polymerase sigma factor</fullName>
    </submittedName>
</protein>
<dbReference type="Gene3D" id="1.10.1740.10">
    <property type="match status" value="1"/>
</dbReference>
<dbReference type="Pfam" id="PF04542">
    <property type="entry name" value="Sigma70_r2"/>
    <property type="match status" value="1"/>
</dbReference>
<evidence type="ECO:0000256" key="4">
    <source>
        <dbReference type="ARBA" id="ARBA00023163"/>
    </source>
</evidence>
<evidence type="ECO:0000313" key="8">
    <source>
        <dbReference type="Proteomes" id="UP000287687"/>
    </source>
</evidence>
<dbReference type="Gene3D" id="1.10.10.10">
    <property type="entry name" value="Winged helix-like DNA-binding domain superfamily/Winged helix DNA-binding domain"/>
    <property type="match status" value="1"/>
</dbReference>
<dbReference type="NCBIfam" id="TIGR02937">
    <property type="entry name" value="sigma70-ECF"/>
    <property type="match status" value="1"/>
</dbReference>